<name>A0ABV5S9S7_9ACTN</name>
<evidence type="ECO:0000256" key="5">
    <source>
        <dbReference type="ARBA" id="ARBA00022801"/>
    </source>
</evidence>
<keyword evidence="4" id="KW-0732">Signal</keyword>
<evidence type="ECO:0000256" key="3">
    <source>
        <dbReference type="ARBA" id="ARBA00012670"/>
    </source>
</evidence>
<dbReference type="Gene3D" id="3.20.20.80">
    <property type="entry name" value="Glycosidases"/>
    <property type="match status" value="1"/>
</dbReference>
<evidence type="ECO:0000313" key="8">
    <source>
        <dbReference type="Proteomes" id="UP001589532"/>
    </source>
</evidence>
<dbReference type="EC" id="3.2.1.55" evidence="3"/>
<accession>A0ABV5S9S7</accession>
<evidence type="ECO:0000313" key="7">
    <source>
        <dbReference type="EMBL" id="MFB9628439.1"/>
    </source>
</evidence>
<dbReference type="Pfam" id="PF22848">
    <property type="entry name" value="ASD1_dom"/>
    <property type="match status" value="1"/>
</dbReference>
<protein>
    <recommendedName>
        <fullName evidence="3">non-reducing end alpha-L-arabinofuranosidase</fullName>
        <ecNumber evidence="3">3.2.1.55</ecNumber>
    </recommendedName>
</protein>
<sequence>MTAHERITIDVGAQQGVEVAPDLWGLFIEDLNDALDGGLNAECLRNGDFEFNAADRDGWDALTAWSADVADRVEVRTDAPIHPNNAHYLRLTGPVTLVNEGWDGTGTSDGQGFLLSFFARAGAEPARLTVTIGSNGGSLARAQVMVPAGGWHRCETTLTAVADGRGRLHIEIPAGLVVDLDHVSLRPTGPGGEPLTFRPDLLQALKDLSPSFIRFPGGCVAHGLGLDNIYHWKTTIGPRHERAQIPNSWGYHQSRQIGYLEYFELCQATGATPLPVVAAGVCCQNYPGGAQAIADDAMDAYIQDVLDLIEFANGSADTLWGARRAALGHPEPFRLRYLGLGNEDEITDDFRDRYARIEDAVRGRHPEICVIGTVGPQPFGPDFEAGWAFARARGTAMVDEHGYRNPRWFHQNVDRYRTYEPGPQVYLGEYAARSNTLRSALAEAAYMIGLERNPGVVRLASYAPLLARVGHAQWTPDLIYFTATEVLPSASYHVQGMFSRERGTRLHPVTLGGVEPEPVTLPETGSVRLMSQGASVDYADIVLDGLVRHPVTTDPGGEPVELGGIDPAAATLELTATRRAGDEGFVVELGGDSYLQVHVGAWQNRSTLVIRGDDGITNDDHGPLHWHGVRTGIPVRVRVRLDGARVRVWIDGELRHDYEQDLRPEHRVVAGAASRTAADGTTEYVIRVVNAHPTARVATIRLAEPLEQTVATVTTLAGANPDEGQPFTASPVAPVVITTGGDTVDLPPWSFVTAVVRSIP</sequence>
<evidence type="ECO:0000256" key="1">
    <source>
        <dbReference type="ARBA" id="ARBA00001462"/>
    </source>
</evidence>
<dbReference type="PANTHER" id="PTHR31776">
    <property type="entry name" value="ALPHA-L-ARABINOFURANOSIDASE 1"/>
    <property type="match status" value="1"/>
</dbReference>
<dbReference type="SMART" id="SM00813">
    <property type="entry name" value="Alpha-L-AF_C"/>
    <property type="match status" value="1"/>
</dbReference>
<dbReference type="Gene3D" id="2.60.120.260">
    <property type="entry name" value="Galactose-binding domain-like"/>
    <property type="match status" value="1"/>
</dbReference>
<proteinExistence type="inferred from homology"/>
<keyword evidence="8" id="KW-1185">Reference proteome</keyword>
<dbReference type="RefSeq" id="WP_344994359.1">
    <property type="nucleotide sequence ID" value="NZ_BAAAXV010000008.1"/>
</dbReference>
<comment type="caution">
    <text evidence="7">The sequence shown here is derived from an EMBL/GenBank/DDBJ whole genome shotgun (WGS) entry which is preliminary data.</text>
</comment>
<evidence type="ECO:0000256" key="2">
    <source>
        <dbReference type="ARBA" id="ARBA00007186"/>
    </source>
</evidence>
<dbReference type="InterPro" id="IPR051563">
    <property type="entry name" value="Glycosyl_Hydrolase_51"/>
</dbReference>
<dbReference type="InterPro" id="IPR010720">
    <property type="entry name" value="Alpha-L-AF_C"/>
</dbReference>
<dbReference type="Proteomes" id="UP001589532">
    <property type="component" value="Unassembled WGS sequence"/>
</dbReference>
<dbReference type="PANTHER" id="PTHR31776:SF26">
    <property type="entry name" value="SECRETED ARABINOSIDASE"/>
    <property type="match status" value="1"/>
</dbReference>
<feature type="domain" description="Alpha-L-arabinofuranosidase C-terminal" evidence="6">
    <location>
        <begin position="428"/>
        <end position="750"/>
    </location>
</feature>
<comment type="catalytic activity">
    <reaction evidence="1">
        <text>Hydrolysis of terminal non-reducing alpha-L-arabinofuranoside residues in alpha-L-arabinosides.</text>
        <dbReference type="EC" id="3.2.1.55"/>
    </reaction>
</comment>
<gene>
    <name evidence="7" type="ORF">ACFFSA_35610</name>
</gene>
<dbReference type="EMBL" id="JBHMBW010000043">
    <property type="protein sequence ID" value="MFB9628439.1"/>
    <property type="molecule type" value="Genomic_DNA"/>
</dbReference>
<reference evidence="7 8" key="1">
    <citation type="submission" date="2024-09" db="EMBL/GenBank/DDBJ databases">
        <authorList>
            <person name="Sun Q."/>
            <person name="Mori K."/>
        </authorList>
    </citation>
    <scope>NUCLEOTIDE SEQUENCE [LARGE SCALE GENOMIC DNA]</scope>
    <source>
        <strain evidence="7 8">JCM 3143</strain>
    </source>
</reference>
<dbReference type="Pfam" id="PF06964">
    <property type="entry name" value="Alpha-L-AF_C"/>
    <property type="match status" value="1"/>
</dbReference>
<organism evidence="7 8">
    <name type="scientific">Nonomuraea helvata</name>
    <dbReference type="NCBI Taxonomy" id="37484"/>
    <lineage>
        <taxon>Bacteria</taxon>
        <taxon>Bacillati</taxon>
        <taxon>Actinomycetota</taxon>
        <taxon>Actinomycetes</taxon>
        <taxon>Streptosporangiales</taxon>
        <taxon>Streptosporangiaceae</taxon>
        <taxon>Nonomuraea</taxon>
    </lineage>
</organism>
<dbReference type="InterPro" id="IPR017853">
    <property type="entry name" value="GH"/>
</dbReference>
<evidence type="ECO:0000256" key="4">
    <source>
        <dbReference type="ARBA" id="ARBA00022729"/>
    </source>
</evidence>
<keyword evidence="5" id="KW-0378">Hydrolase</keyword>
<dbReference type="SUPFAM" id="SSF51445">
    <property type="entry name" value="(Trans)glycosidases"/>
    <property type="match status" value="1"/>
</dbReference>
<comment type="similarity">
    <text evidence="2">Belongs to the glycosyl hydrolase 51 family.</text>
</comment>
<dbReference type="InterPro" id="IPR055235">
    <property type="entry name" value="ASD1_cat"/>
</dbReference>
<evidence type="ECO:0000259" key="6">
    <source>
        <dbReference type="SMART" id="SM00813"/>
    </source>
</evidence>